<dbReference type="Proteomes" id="UP000198795">
    <property type="component" value="Unassembled WGS sequence"/>
</dbReference>
<proteinExistence type="predicted"/>
<name>A0A1H0M525_9HYPH</name>
<reference evidence="1 2" key="1">
    <citation type="submission" date="2016-10" db="EMBL/GenBank/DDBJ databases">
        <authorList>
            <person name="Varghese N."/>
            <person name="Submissions S."/>
        </authorList>
    </citation>
    <scope>NUCLEOTIDE SEQUENCE [LARGE SCALE GENOMIC DNA]</scope>
    <source>
        <strain evidence="1 2">CGMCC 1.6497</strain>
    </source>
</reference>
<comment type="caution">
    <text evidence="1">The sequence shown here is derived from an EMBL/GenBank/DDBJ whole genome shotgun (WGS) entry which is preliminary data.</text>
</comment>
<keyword evidence="2" id="KW-1185">Reference proteome</keyword>
<organism evidence="1 2">
    <name type="scientific">Filomicrobium insigne</name>
    <dbReference type="NCBI Taxonomy" id="418854"/>
    <lineage>
        <taxon>Bacteria</taxon>
        <taxon>Pseudomonadati</taxon>
        <taxon>Pseudomonadota</taxon>
        <taxon>Alphaproteobacteria</taxon>
        <taxon>Hyphomicrobiales</taxon>
        <taxon>Hyphomicrobiaceae</taxon>
        <taxon>Filomicrobium</taxon>
    </lineage>
</organism>
<evidence type="ECO:0000313" key="2">
    <source>
        <dbReference type="Proteomes" id="UP000198795"/>
    </source>
</evidence>
<sequence length="40" mass="4778">MEELGKFPCWLFSPQLDLMSPMRQCRIYSPESNSEIHKTF</sequence>
<dbReference type="EMBL" id="FNJC01000002">
    <property type="protein sequence ID" value="SDO75475.1"/>
    <property type="molecule type" value="Genomic_DNA"/>
</dbReference>
<accession>A0A1H0M525</accession>
<protein>
    <submittedName>
        <fullName evidence="1">Uncharacterized protein</fullName>
    </submittedName>
</protein>
<gene>
    <name evidence="1" type="ORF">SAMN04488061_1570</name>
</gene>
<evidence type="ECO:0000313" key="1">
    <source>
        <dbReference type="EMBL" id="SDO75475.1"/>
    </source>
</evidence>